<protein>
    <recommendedName>
        <fullName evidence="4">DUF922 domain-containing protein</fullName>
    </recommendedName>
</protein>
<dbReference type="Proteomes" id="UP001205843">
    <property type="component" value="Unassembled WGS sequence"/>
</dbReference>
<reference evidence="2" key="1">
    <citation type="submission" date="2022-03" db="EMBL/GenBank/DDBJ databases">
        <title>Genomic Encyclopedia of Type Strains, Phase III (KMG-III): the genomes of soil and plant-associated and newly described type strains.</title>
        <authorList>
            <person name="Whitman W."/>
        </authorList>
    </citation>
    <scope>NUCLEOTIDE SEQUENCE</scope>
    <source>
        <strain evidence="2">ANL 6-2</strain>
    </source>
</reference>
<evidence type="ECO:0000256" key="1">
    <source>
        <dbReference type="SAM" id="SignalP"/>
    </source>
</evidence>
<dbReference type="RefSeq" id="WP_253476749.1">
    <property type="nucleotide sequence ID" value="NZ_JALJXV010000003.1"/>
</dbReference>
<proteinExistence type="predicted"/>
<evidence type="ECO:0000313" key="3">
    <source>
        <dbReference type="Proteomes" id="UP001205843"/>
    </source>
</evidence>
<accession>A0AAE3KFZ0</accession>
<comment type="caution">
    <text evidence="2">The sequence shown here is derived from an EMBL/GenBank/DDBJ whole genome shotgun (WGS) entry which is preliminary data.</text>
</comment>
<keyword evidence="1" id="KW-0732">Signal</keyword>
<keyword evidence="3" id="KW-1185">Reference proteome</keyword>
<name>A0AAE3KFZ0_9GAMM</name>
<sequence length="215" mass="24253">MKNKRGSPMRRSITVLGGLLLAAATTAANAGAPTLEDTLRNWNPAARYIPQVVLSHLCPHYRDLDSSVFGPKAAWQESDPVLGEMHVAVERSRLPDQIKRAVRVEMADAKERLDRVRWSDRFVVDRHQATEGHGYNARLGAYRRHTLDEVRGSLDNSERHIVSTTSNFVHQQLSPGTGEGAAELSHDYQLAYRQSVRLVRDCPSAQYFERNPWAR</sequence>
<organism evidence="2 3">
    <name type="scientific">Natronocella acetinitrilica</name>
    <dbReference type="NCBI Taxonomy" id="414046"/>
    <lineage>
        <taxon>Bacteria</taxon>
        <taxon>Pseudomonadati</taxon>
        <taxon>Pseudomonadota</taxon>
        <taxon>Gammaproteobacteria</taxon>
        <taxon>Chromatiales</taxon>
        <taxon>Ectothiorhodospiraceae</taxon>
        <taxon>Natronocella</taxon>
    </lineage>
</organism>
<dbReference type="AlphaFoldDB" id="A0AAE3KFZ0"/>
<feature type="signal peptide" evidence="1">
    <location>
        <begin position="1"/>
        <end position="30"/>
    </location>
</feature>
<dbReference type="EMBL" id="JALJXV010000003">
    <property type="protein sequence ID" value="MCP1674617.1"/>
    <property type="molecule type" value="Genomic_DNA"/>
</dbReference>
<gene>
    <name evidence="2" type="ORF">J2T57_001719</name>
</gene>
<evidence type="ECO:0008006" key="4">
    <source>
        <dbReference type="Google" id="ProtNLM"/>
    </source>
</evidence>
<feature type="chain" id="PRO_5041985176" description="DUF922 domain-containing protein" evidence="1">
    <location>
        <begin position="31"/>
        <end position="215"/>
    </location>
</feature>
<evidence type="ECO:0000313" key="2">
    <source>
        <dbReference type="EMBL" id="MCP1674617.1"/>
    </source>
</evidence>